<accession>A0A9W9AB68</accession>
<reference evidence="2" key="2">
    <citation type="journal article" date="2023" name="Proc. Natl. Acad. Sci. U.S.A.">
        <title>A global phylogenomic analysis of the shiitake genus Lentinula.</title>
        <authorList>
            <person name="Sierra-Patev S."/>
            <person name="Min B."/>
            <person name="Naranjo-Ortiz M."/>
            <person name="Looney B."/>
            <person name="Konkel Z."/>
            <person name="Slot J.C."/>
            <person name="Sakamoto Y."/>
            <person name="Steenwyk J.L."/>
            <person name="Rokas A."/>
            <person name="Carro J."/>
            <person name="Camarero S."/>
            <person name="Ferreira P."/>
            <person name="Molpeceres G."/>
            <person name="Ruiz-Duenas F.J."/>
            <person name="Serrano A."/>
            <person name="Henrissat B."/>
            <person name="Drula E."/>
            <person name="Hughes K.W."/>
            <person name="Mata J.L."/>
            <person name="Ishikawa N.K."/>
            <person name="Vargas-Isla R."/>
            <person name="Ushijima S."/>
            <person name="Smith C.A."/>
            <person name="Donoghue J."/>
            <person name="Ahrendt S."/>
            <person name="Andreopoulos W."/>
            <person name="He G."/>
            <person name="LaButti K."/>
            <person name="Lipzen A."/>
            <person name="Ng V."/>
            <person name="Riley R."/>
            <person name="Sandor L."/>
            <person name="Barry K."/>
            <person name="Martinez A.T."/>
            <person name="Xiao Y."/>
            <person name="Gibbons J.G."/>
            <person name="Terashima K."/>
            <person name="Grigoriev I.V."/>
            <person name="Hibbett D."/>
        </authorList>
    </citation>
    <scope>NUCLEOTIDE SEQUENCE</scope>
    <source>
        <strain evidence="2">Sp2 HRB7682 ss15</strain>
    </source>
</reference>
<protein>
    <submittedName>
        <fullName evidence="2">Uncharacterized protein</fullName>
    </submittedName>
</protein>
<feature type="compositionally biased region" description="Low complexity" evidence="1">
    <location>
        <begin position="146"/>
        <end position="157"/>
    </location>
</feature>
<evidence type="ECO:0000313" key="3">
    <source>
        <dbReference type="Proteomes" id="UP001150238"/>
    </source>
</evidence>
<dbReference type="EMBL" id="JANVFS010000017">
    <property type="protein sequence ID" value="KAJ4478737.1"/>
    <property type="molecule type" value="Genomic_DNA"/>
</dbReference>
<organism evidence="2 3">
    <name type="scientific">Lentinula lateritia</name>
    <dbReference type="NCBI Taxonomy" id="40482"/>
    <lineage>
        <taxon>Eukaryota</taxon>
        <taxon>Fungi</taxon>
        <taxon>Dikarya</taxon>
        <taxon>Basidiomycota</taxon>
        <taxon>Agaricomycotina</taxon>
        <taxon>Agaricomycetes</taxon>
        <taxon>Agaricomycetidae</taxon>
        <taxon>Agaricales</taxon>
        <taxon>Marasmiineae</taxon>
        <taxon>Omphalotaceae</taxon>
        <taxon>Lentinula</taxon>
    </lineage>
</organism>
<dbReference type="AlphaFoldDB" id="A0A9W9AB68"/>
<evidence type="ECO:0000313" key="2">
    <source>
        <dbReference type="EMBL" id="KAJ4478737.1"/>
    </source>
</evidence>
<proteinExistence type="predicted"/>
<feature type="region of interest" description="Disordered" evidence="1">
    <location>
        <begin position="133"/>
        <end position="157"/>
    </location>
</feature>
<sequence>MTQHPPLLLRTSSSIRAVDRQRRTHILEIIPILKKLSLERRLQKNYDIERANEARQEKTMLFIEKKAPAKGSPSASLITITEDEWNDIRTTPAIFERVKQWIPSYILAWMARANDMDNLSKGKRTRDVQEGDILENGPEKNPRLMTPIIETTPDPTTSQNVEIPECLYRIGRLHNYLPLPLFTDNNLIFIHSHSSSFKTSKTLLPGDKERTEVVVLKDLLDRLNIRVPDLEKSDEDEARFQELLRFRTQS</sequence>
<dbReference type="Proteomes" id="UP001150238">
    <property type="component" value="Unassembled WGS sequence"/>
</dbReference>
<gene>
    <name evidence="2" type="ORF">C8J55DRAFT_489543</name>
</gene>
<evidence type="ECO:0000256" key="1">
    <source>
        <dbReference type="SAM" id="MobiDB-lite"/>
    </source>
</evidence>
<comment type="caution">
    <text evidence="2">The sequence shown here is derived from an EMBL/GenBank/DDBJ whole genome shotgun (WGS) entry which is preliminary data.</text>
</comment>
<name>A0A9W9AB68_9AGAR</name>
<reference evidence="2" key="1">
    <citation type="submission" date="2022-08" db="EMBL/GenBank/DDBJ databases">
        <authorList>
            <consortium name="DOE Joint Genome Institute"/>
            <person name="Min B."/>
            <person name="Riley R."/>
            <person name="Sierra-Patev S."/>
            <person name="Naranjo-Ortiz M."/>
            <person name="Looney B."/>
            <person name="Konkel Z."/>
            <person name="Slot J.C."/>
            <person name="Sakamoto Y."/>
            <person name="Steenwyk J.L."/>
            <person name="Rokas A."/>
            <person name="Carro J."/>
            <person name="Camarero S."/>
            <person name="Ferreira P."/>
            <person name="Molpeceres G."/>
            <person name="Ruiz-Duenas F.J."/>
            <person name="Serrano A."/>
            <person name="Henrissat B."/>
            <person name="Drula E."/>
            <person name="Hughes K.W."/>
            <person name="Mata J.L."/>
            <person name="Ishikawa N.K."/>
            <person name="Vargas-Isla R."/>
            <person name="Ushijima S."/>
            <person name="Smith C.A."/>
            <person name="Ahrendt S."/>
            <person name="Andreopoulos W."/>
            <person name="He G."/>
            <person name="Labutti K."/>
            <person name="Lipzen A."/>
            <person name="Ng V."/>
            <person name="Sandor L."/>
            <person name="Barry K."/>
            <person name="Martinez A.T."/>
            <person name="Xiao Y."/>
            <person name="Gibbons J.G."/>
            <person name="Terashima K."/>
            <person name="Hibbett D.S."/>
            <person name="Grigoriev I.V."/>
        </authorList>
    </citation>
    <scope>NUCLEOTIDE SEQUENCE</scope>
    <source>
        <strain evidence="2">Sp2 HRB7682 ss15</strain>
    </source>
</reference>